<sequence>MPTLPPVTTLAPKTTTCANVQEDTDYEGHDFAYTKRASPEECCADCQSGIACKVVVWYDGTCYLKRSIGKKISAPGRKAYFACDQPSTCSALEEKNADYTGHNIGSVVRGSADLCCADWQANPACKFFVWYQNVCYVKSSAGEKVSSRGRIAGYASPSSCSAIEKNTDYQGNDIKAVGDRSTPDLCWDDCKATPGCQLFVWFESVCYLKRAKGLAINKPGAAAGFASLTLPTCAAVGKDTDFGGNDLDKVPTLDVGGCCDAYSWTQDGWCYMKQDWPTNSTSKSGVHTGRVIDILLESRRMSNMLATT</sequence>
<evidence type="ECO:0000256" key="1">
    <source>
        <dbReference type="ARBA" id="ARBA00022737"/>
    </source>
</evidence>
<keyword evidence="1" id="KW-0677">Repeat</keyword>
<accession>A0A6G0WQI0</accession>
<gene>
    <name evidence="4" type="ORF">Ae201684_012725</name>
</gene>
<dbReference type="PANTHER" id="PTHR33946">
    <property type="match status" value="1"/>
</dbReference>
<dbReference type="GO" id="GO:0006508">
    <property type="term" value="P:proteolysis"/>
    <property type="evidence" value="ECO:0007669"/>
    <property type="project" value="InterPro"/>
</dbReference>
<keyword evidence="2" id="KW-1015">Disulfide bond</keyword>
<organism evidence="4 5">
    <name type="scientific">Aphanomyces euteiches</name>
    <dbReference type="NCBI Taxonomy" id="100861"/>
    <lineage>
        <taxon>Eukaryota</taxon>
        <taxon>Sar</taxon>
        <taxon>Stramenopiles</taxon>
        <taxon>Oomycota</taxon>
        <taxon>Saprolegniomycetes</taxon>
        <taxon>Saprolegniales</taxon>
        <taxon>Verrucalvaceae</taxon>
        <taxon>Aphanomyces</taxon>
    </lineage>
</organism>
<evidence type="ECO:0000256" key="2">
    <source>
        <dbReference type="ARBA" id="ARBA00023157"/>
    </source>
</evidence>
<dbReference type="SMART" id="SM00223">
    <property type="entry name" value="APPLE"/>
    <property type="match status" value="2"/>
</dbReference>
<evidence type="ECO:0000313" key="5">
    <source>
        <dbReference type="Proteomes" id="UP000481153"/>
    </source>
</evidence>
<dbReference type="Gene3D" id="3.50.4.10">
    <property type="entry name" value="Hepatocyte Growth Factor"/>
    <property type="match status" value="3"/>
</dbReference>
<dbReference type="AlphaFoldDB" id="A0A6G0WQI0"/>
<proteinExistence type="predicted"/>
<dbReference type="CDD" id="cd01100">
    <property type="entry name" value="APPLE_Factor_XI_like"/>
    <property type="match status" value="2"/>
</dbReference>
<evidence type="ECO:0000259" key="3">
    <source>
        <dbReference type="SMART" id="SM00223"/>
    </source>
</evidence>
<dbReference type="VEuPathDB" id="FungiDB:AeMF1_007157"/>
<dbReference type="Proteomes" id="UP000481153">
    <property type="component" value="Unassembled WGS sequence"/>
</dbReference>
<protein>
    <recommendedName>
        <fullName evidence="3">Apple domain-containing protein</fullName>
    </recommendedName>
</protein>
<dbReference type="SUPFAM" id="SSF57414">
    <property type="entry name" value="Hairpin loop containing domain-like"/>
    <property type="match status" value="1"/>
</dbReference>
<dbReference type="EMBL" id="VJMJ01000162">
    <property type="protein sequence ID" value="KAF0729664.1"/>
    <property type="molecule type" value="Genomic_DNA"/>
</dbReference>
<dbReference type="Pfam" id="PF14295">
    <property type="entry name" value="PAN_4"/>
    <property type="match status" value="3"/>
</dbReference>
<name>A0A6G0WQI0_9STRA</name>
<dbReference type="GO" id="GO:0005576">
    <property type="term" value="C:extracellular region"/>
    <property type="evidence" value="ECO:0007669"/>
    <property type="project" value="InterPro"/>
</dbReference>
<feature type="domain" description="Apple" evidence="3">
    <location>
        <begin position="163"/>
        <end position="233"/>
    </location>
</feature>
<reference evidence="4 5" key="1">
    <citation type="submission" date="2019-07" db="EMBL/GenBank/DDBJ databases">
        <title>Genomics analysis of Aphanomyces spp. identifies a new class of oomycete effector associated with host adaptation.</title>
        <authorList>
            <person name="Gaulin E."/>
        </authorList>
    </citation>
    <scope>NUCLEOTIDE SEQUENCE [LARGE SCALE GENOMIC DNA]</scope>
    <source>
        <strain evidence="4 5">ATCC 201684</strain>
    </source>
</reference>
<comment type="caution">
    <text evidence="4">The sequence shown here is derived from an EMBL/GenBank/DDBJ whole genome shotgun (WGS) entry which is preliminary data.</text>
</comment>
<feature type="domain" description="Apple" evidence="3">
    <location>
        <begin position="93"/>
        <end position="160"/>
    </location>
</feature>
<dbReference type="InterPro" id="IPR000177">
    <property type="entry name" value="Apple"/>
</dbReference>
<dbReference type="InterPro" id="IPR003609">
    <property type="entry name" value="Pan_app"/>
</dbReference>
<dbReference type="PANTHER" id="PTHR33946:SF4">
    <property type="entry name" value="COAGULATION FACTOR XI"/>
    <property type="match status" value="1"/>
</dbReference>
<keyword evidence="5" id="KW-1185">Reference proteome</keyword>
<evidence type="ECO:0000313" key="4">
    <source>
        <dbReference type="EMBL" id="KAF0729664.1"/>
    </source>
</evidence>